<dbReference type="Proteomes" id="UP000182248">
    <property type="component" value="Unassembled WGS sequence"/>
</dbReference>
<dbReference type="GO" id="GO:0016301">
    <property type="term" value="F:kinase activity"/>
    <property type="evidence" value="ECO:0007669"/>
    <property type="project" value="UniProtKB-KW"/>
</dbReference>
<keyword evidence="2" id="KW-0808">Transferase</keyword>
<keyword evidence="3" id="KW-1185">Reference proteome</keyword>
<dbReference type="Gene3D" id="2.60.120.10">
    <property type="entry name" value="Jelly Rolls"/>
    <property type="match status" value="1"/>
</dbReference>
<evidence type="ECO:0000313" key="2">
    <source>
        <dbReference type="EMBL" id="SFW55563.1"/>
    </source>
</evidence>
<dbReference type="InterPro" id="IPR014710">
    <property type="entry name" value="RmlC-like_jellyroll"/>
</dbReference>
<name>A0A1K1Q7B0_9FLAO</name>
<dbReference type="STRING" id="1150368.SAMN02927921_02327"/>
<feature type="domain" description="Cyclic nucleotide-binding" evidence="1">
    <location>
        <begin position="17"/>
        <end position="120"/>
    </location>
</feature>
<dbReference type="InterPro" id="IPR018490">
    <property type="entry name" value="cNMP-bd_dom_sf"/>
</dbReference>
<dbReference type="PROSITE" id="PS50042">
    <property type="entry name" value="CNMP_BINDING_3"/>
    <property type="match status" value="1"/>
</dbReference>
<dbReference type="AlphaFoldDB" id="A0A1K1Q7B0"/>
<evidence type="ECO:0000259" key="1">
    <source>
        <dbReference type="PROSITE" id="PS50042"/>
    </source>
</evidence>
<dbReference type="SUPFAM" id="SSF51206">
    <property type="entry name" value="cAMP-binding domain-like"/>
    <property type="match status" value="1"/>
</dbReference>
<dbReference type="Pfam" id="PF00027">
    <property type="entry name" value="cNMP_binding"/>
    <property type="match status" value="1"/>
</dbReference>
<accession>A0A1K1Q7B0</accession>
<reference evidence="2 3" key="1">
    <citation type="submission" date="2016-11" db="EMBL/GenBank/DDBJ databases">
        <authorList>
            <person name="Jaros S."/>
            <person name="Januszkiewicz K."/>
            <person name="Wedrychowicz H."/>
        </authorList>
    </citation>
    <scope>NUCLEOTIDE SEQUENCE [LARGE SCALE GENOMIC DNA]</scope>
    <source>
        <strain evidence="2 3">CGMCC 1.12145</strain>
    </source>
</reference>
<organism evidence="2 3">
    <name type="scientific">Sinomicrobium oceani</name>
    <dbReference type="NCBI Taxonomy" id="1150368"/>
    <lineage>
        <taxon>Bacteria</taxon>
        <taxon>Pseudomonadati</taxon>
        <taxon>Bacteroidota</taxon>
        <taxon>Flavobacteriia</taxon>
        <taxon>Flavobacteriales</taxon>
        <taxon>Flavobacteriaceae</taxon>
        <taxon>Sinomicrobium</taxon>
    </lineage>
</organism>
<keyword evidence="2" id="KW-0418">Kinase</keyword>
<dbReference type="EMBL" id="FPJE01000011">
    <property type="protein sequence ID" value="SFW55563.1"/>
    <property type="molecule type" value="Genomic_DNA"/>
</dbReference>
<proteinExistence type="predicted"/>
<evidence type="ECO:0000313" key="3">
    <source>
        <dbReference type="Proteomes" id="UP000182248"/>
    </source>
</evidence>
<gene>
    <name evidence="2" type="ORF">SAMN02927921_02327</name>
</gene>
<dbReference type="CDD" id="cd00038">
    <property type="entry name" value="CAP_ED"/>
    <property type="match status" value="1"/>
</dbReference>
<protein>
    <submittedName>
        <fullName evidence="2">cAMP-binding domain of CRP or a regulatory subunit of cAMP-dependent protein kinases</fullName>
    </submittedName>
</protein>
<dbReference type="InterPro" id="IPR000595">
    <property type="entry name" value="cNMP-bd_dom"/>
</dbReference>
<sequence>MAGIVHSYKKMRDYLKTFGILTQHEIDSFEEKARSQKLKKGDFLIKKGQICKEVGFVTSGVLRSFYHSSSEEEVTYCFTFSNSFASAYSSFLSQDKTVENIQALTDVDILTISRNEILKLEQSSTNWLKFFKHITEQEYIRMEKRIFMLQKETAEKRYLNLLTNHPEFIQRIPLNFLASYLGITQRHLSRIRRVVSN</sequence>